<keyword evidence="2" id="KW-0812">Transmembrane</keyword>
<evidence type="ECO:0000256" key="1">
    <source>
        <dbReference type="SAM" id="MobiDB-lite"/>
    </source>
</evidence>
<evidence type="ECO:0000256" key="2">
    <source>
        <dbReference type="SAM" id="Phobius"/>
    </source>
</evidence>
<keyword evidence="4" id="KW-1185">Reference proteome</keyword>
<name>A0ABX3MWU8_9RHOB</name>
<accession>A0ABX3MWU8</accession>
<gene>
    <name evidence="3" type="ORF">BMI91_08775</name>
</gene>
<evidence type="ECO:0008006" key="5">
    <source>
        <dbReference type="Google" id="ProtNLM"/>
    </source>
</evidence>
<feature type="region of interest" description="Disordered" evidence="1">
    <location>
        <begin position="61"/>
        <end position="93"/>
    </location>
</feature>
<comment type="caution">
    <text evidence="3">The sequence shown here is derived from an EMBL/GenBank/DDBJ whole genome shotgun (WGS) entry which is preliminary data.</text>
</comment>
<evidence type="ECO:0000313" key="4">
    <source>
        <dbReference type="Proteomes" id="UP000190787"/>
    </source>
</evidence>
<evidence type="ECO:0000313" key="3">
    <source>
        <dbReference type="EMBL" id="OOY24150.1"/>
    </source>
</evidence>
<reference evidence="3 4" key="1">
    <citation type="submission" date="2016-11" db="EMBL/GenBank/DDBJ databases">
        <title>A multilocus sequence analysis scheme for characterization of bacteria in the genus Thioclava.</title>
        <authorList>
            <person name="Liu Y."/>
            <person name="Shao Z."/>
        </authorList>
    </citation>
    <scope>NUCLEOTIDE SEQUENCE [LARGE SCALE GENOMIC DNA]</scope>
    <source>
        <strain evidence="3 4">TAW-CT134</strain>
    </source>
</reference>
<organism evidence="3 4">
    <name type="scientific">Thioclava sediminum</name>
    <dbReference type="NCBI Taxonomy" id="1915319"/>
    <lineage>
        <taxon>Bacteria</taxon>
        <taxon>Pseudomonadati</taxon>
        <taxon>Pseudomonadota</taxon>
        <taxon>Alphaproteobacteria</taxon>
        <taxon>Rhodobacterales</taxon>
        <taxon>Paracoccaceae</taxon>
        <taxon>Thioclava</taxon>
    </lineage>
</organism>
<feature type="transmembrane region" description="Helical" evidence="2">
    <location>
        <begin position="31"/>
        <end position="52"/>
    </location>
</feature>
<dbReference type="Proteomes" id="UP000190787">
    <property type="component" value="Unassembled WGS sequence"/>
</dbReference>
<keyword evidence="2" id="KW-0472">Membrane</keyword>
<sequence length="93" mass="10207">MRLMPFLVVLTLVTIIAGAVGFWNGMSLGMVAILCIAIFFLGQILYVGLVAIMTREETARRKNQGRAQAGREASDDNTTSQVSRGAYLNQENR</sequence>
<proteinExistence type="predicted"/>
<protein>
    <recommendedName>
        <fullName evidence="5">Exopolysaccharide production repressor exox</fullName>
    </recommendedName>
</protein>
<feature type="compositionally biased region" description="Polar residues" evidence="1">
    <location>
        <begin position="76"/>
        <end position="93"/>
    </location>
</feature>
<dbReference type="EMBL" id="MPZV01000002">
    <property type="protein sequence ID" value="OOY24150.1"/>
    <property type="molecule type" value="Genomic_DNA"/>
</dbReference>
<keyword evidence="2" id="KW-1133">Transmembrane helix</keyword>